<dbReference type="AlphaFoldDB" id="A0A5Q0LXH3"/>
<organism evidence="1 2">
    <name type="scientific">Variovorax paradoxus</name>
    <dbReference type="NCBI Taxonomy" id="34073"/>
    <lineage>
        <taxon>Bacteria</taxon>
        <taxon>Pseudomonadati</taxon>
        <taxon>Pseudomonadota</taxon>
        <taxon>Betaproteobacteria</taxon>
        <taxon>Burkholderiales</taxon>
        <taxon>Comamonadaceae</taxon>
        <taxon>Variovorax</taxon>
    </lineage>
</organism>
<dbReference type="Proteomes" id="UP000326780">
    <property type="component" value="Chromosome"/>
</dbReference>
<evidence type="ECO:0000313" key="1">
    <source>
        <dbReference type="EMBL" id="QFZ81896.1"/>
    </source>
</evidence>
<gene>
    <name evidence="1" type="ORF">GFK26_03470</name>
</gene>
<protein>
    <submittedName>
        <fullName evidence="1">Cobalt-zinc-cadmium resistance protein</fullName>
    </submittedName>
</protein>
<proteinExistence type="predicted"/>
<dbReference type="RefSeq" id="WP_153280822.1">
    <property type="nucleotide sequence ID" value="NZ_CP045644.1"/>
</dbReference>
<sequence>MLLAILPLQFAWGAATGYCRHEAGTGAAHFGHHEHHANASSGEKSKDLKLKTLADSDDCIGCHASVVHIAPLPSLHFLAPVGGWPPALSLPTYRSPIPIGLERPARMLAL</sequence>
<reference evidence="1 2" key="1">
    <citation type="submission" date="2019-10" db="EMBL/GenBank/DDBJ databases">
        <title>Complete genome sequence of Variovorax paradoxus 5C-2.</title>
        <authorList>
            <person name="Gogoleva N.E."/>
            <person name="Balkin A.S."/>
        </authorList>
    </citation>
    <scope>NUCLEOTIDE SEQUENCE [LARGE SCALE GENOMIC DNA]</scope>
    <source>
        <strain evidence="1 2">5C-2</strain>
    </source>
</reference>
<dbReference type="EMBL" id="CP045644">
    <property type="protein sequence ID" value="QFZ81896.1"/>
    <property type="molecule type" value="Genomic_DNA"/>
</dbReference>
<name>A0A5Q0LXH3_VARPD</name>
<accession>A0A5Q0LXH3</accession>
<evidence type="ECO:0000313" key="2">
    <source>
        <dbReference type="Proteomes" id="UP000326780"/>
    </source>
</evidence>